<evidence type="ECO:0000313" key="2">
    <source>
        <dbReference type="EMBL" id="KAF7762495.1"/>
    </source>
</evidence>
<comment type="caution">
    <text evidence="2">The sequence shown here is derived from an EMBL/GenBank/DDBJ whole genome shotgun (WGS) entry which is preliminary data.</text>
</comment>
<dbReference type="AlphaFoldDB" id="A0A8H7C5T6"/>
<evidence type="ECO:0000313" key="3">
    <source>
        <dbReference type="Proteomes" id="UP000629468"/>
    </source>
</evidence>
<feature type="compositionally biased region" description="Low complexity" evidence="1">
    <location>
        <begin position="62"/>
        <end position="77"/>
    </location>
</feature>
<organism evidence="2 3">
    <name type="scientific">Agaricus bisporus var. burnettii</name>
    <dbReference type="NCBI Taxonomy" id="192524"/>
    <lineage>
        <taxon>Eukaryota</taxon>
        <taxon>Fungi</taxon>
        <taxon>Dikarya</taxon>
        <taxon>Basidiomycota</taxon>
        <taxon>Agaricomycotina</taxon>
        <taxon>Agaricomycetes</taxon>
        <taxon>Agaricomycetidae</taxon>
        <taxon>Agaricales</taxon>
        <taxon>Agaricineae</taxon>
        <taxon>Agaricaceae</taxon>
        <taxon>Agaricus</taxon>
    </lineage>
</organism>
<proteinExistence type="predicted"/>
<feature type="region of interest" description="Disordered" evidence="1">
    <location>
        <begin position="93"/>
        <end position="164"/>
    </location>
</feature>
<feature type="compositionally biased region" description="Basic and acidic residues" evidence="1">
    <location>
        <begin position="101"/>
        <end position="122"/>
    </location>
</feature>
<feature type="region of interest" description="Disordered" evidence="1">
    <location>
        <begin position="56"/>
        <end position="79"/>
    </location>
</feature>
<protein>
    <submittedName>
        <fullName evidence="2">Uncharacterized protein</fullName>
    </submittedName>
</protein>
<sequence length="362" mass="39615">MSCWKRTIYFRFRWSESDRLFVIVLSFLRFNRPRNSTPAVDIELGGTSAVVATPGQHSLDVTRSATTPESSPSPTRTLVETSNRCSVLIIESSEPTAPGSEHSDSHASTESTRVESTEERSLESAATSVAPSLADRIESKSSAAKDEEFLNSSQEGPSDDSSHTLNLALSAASSVVESRNMTMPRFSTQVITHPAYSMTFSYDGNSFDDDDDQGVPSHRCLKFAIDDVWCPKALHTIKEVDEENIEEEVYVDTSGVSPTIVVQSPSFGNSLSRAQSATNRLAAILKLLEGELSDSRNSMYMDSLDSNSKPEIDVRTSSSSGFDVGYDWYSKATDNYYIQPLKMCGAEGSCGLLPDDPFQKSL</sequence>
<evidence type="ECO:0000256" key="1">
    <source>
        <dbReference type="SAM" id="MobiDB-lite"/>
    </source>
</evidence>
<accession>A0A8H7C5T6</accession>
<gene>
    <name evidence="2" type="ORF">Agabi119p4_9088</name>
</gene>
<name>A0A8H7C5T6_AGABI</name>
<dbReference type="Proteomes" id="UP000629468">
    <property type="component" value="Unassembled WGS sequence"/>
</dbReference>
<feature type="compositionally biased region" description="Basic and acidic residues" evidence="1">
    <location>
        <begin position="135"/>
        <end position="148"/>
    </location>
</feature>
<dbReference type="EMBL" id="JABXXO010000012">
    <property type="protein sequence ID" value="KAF7762495.1"/>
    <property type="molecule type" value="Genomic_DNA"/>
</dbReference>
<reference evidence="2 3" key="1">
    <citation type="journal article" name="Sci. Rep.">
        <title>Telomere-to-telomere assembled and centromere annotated genomes of the two main subspecies of the button mushroom Agaricus bisporus reveal especially polymorphic chromosome ends.</title>
        <authorList>
            <person name="Sonnenberg A.S.M."/>
            <person name="Sedaghat-Telgerd N."/>
            <person name="Lavrijssen B."/>
            <person name="Ohm R.A."/>
            <person name="Hendrickx P.M."/>
            <person name="Scholtmeijer K."/>
            <person name="Baars J.J.P."/>
            <person name="van Peer A."/>
        </authorList>
    </citation>
    <scope>NUCLEOTIDE SEQUENCE [LARGE SCALE GENOMIC DNA]</scope>
    <source>
        <strain evidence="2 3">H119_p4</strain>
    </source>
</reference>